<dbReference type="InParanoid" id="K0IGA5"/>
<dbReference type="AlphaFoldDB" id="K0IGA5"/>
<gene>
    <name evidence="2" type="ordered locus">Ngar_c09110</name>
</gene>
<feature type="region of interest" description="Disordered" evidence="1">
    <location>
        <begin position="64"/>
        <end position="86"/>
    </location>
</feature>
<keyword evidence="3" id="KW-1185">Reference proteome</keyword>
<evidence type="ECO:0000313" key="3">
    <source>
        <dbReference type="Proteomes" id="UP000008037"/>
    </source>
</evidence>
<sequence>MNFFSHSWHRLVAPSALAVVYMNIASGIFLPGVAHAFVYKPMFLLQLVVRPPYSSVYTHRQTDRESRAIADAAPQTTSTKGCCTGTSKTVIPPPLPHGCMLSSAVPFQKSPPSPPWLEPAFSGLSS</sequence>
<dbReference type="KEGG" id="nga:Ngar_c09110"/>
<protein>
    <submittedName>
        <fullName evidence="2">Uncharacterized protein</fullName>
    </submittedName>
</protein>
<accession>K0IGA5</accession>
<dbReference type="EMBL" id="CP002408">
    <property type="protein sequence ID" value="AFU57853.1"/>
    <property type="molecule type" value="Genomic_DNA"/>
</dbReference>
<reference evidence="2 3" key="1">
    <citation type="journal article" date="2012" name="Environ. Microbiol.">
        <title>The genome of the ammonia-oxidizing Candidatus Nitrososphaera gargensis: insights into metabolic versatility and environmental adaptations.</title>
        <authorList>
            <person name="Spang A."/>
            <person name="Poehlein A."/>
            <person name="Offre P."/>
            <person name="Zumbragel S."/>
            <person name="Haider S."/>
            <person name="Rychlik N."/>
            <person name="Nowka B."/>
            <person name="Schmeisser C."/>
            <person name="Lebedeva E.V."/>
            <person name="Rattei T."/>
            <person name="Bohm C."/>
            <person name="Schmid M."/>
            <person name="Galushko A."/>
            <person name="Hatzenpichler R."/>
            <person name="Weinmaier T."/>
            <person name="Daniel R."/>
            <person name="Schleper C."/>
            <person name="Spieck E."/>
            <person name="Streit W."/>
            <person name="Wagner M."/>
        </authorList>
    </citation>
    <scope>NUCLEOTIDE SEQUENCE [LARGE SCALE GENOMIC DNA]</scope>
    <source>
        <strain evidence="3">Ga9.2</strain>
    </source>
</reference>
<dbReference type="HOGENOM" id="CLU_1976602_0_0_2"/>
<proteinExistence type="predicted"/>
<feature type="region of interest" description="Disordered" evidence="1">
    <location>
        <begin position="105"/>
        <end position="126"/>
    </location>
</feature>
<evidence type="ECO:0000313" key="2">
    <source>
        <dbReference type="EMBL" id="AFU57853.1"/>
    </source>
</evidence>
<evidence type="ECO:0000256" key="1">
    <source>
        <dbReference type="SAM" id="MobiDB-lite"/>
    </source>
</evidence>
<feature type="compositionally biased region" description="Low complexity" evidence="1">
    <location>
        <begin position="76"/>
        <end position="86"/>
    </location>
</feature>
<organism evidence="2 3">
    <name type="scientific">Nitrososphaera gargensis (strain Ga9.2)</name>
    <dbReference type="NCBI Taxonomy" id="1237085"/>
    <lineage>
        <taxon>Archaea</taxon>
        <taxon>Nitrososphaerota</taxon>
        <taxon>Nitrososphaeria</taxon>
        <taxon>Nitrososphaerales</taxon>
        <taxon>Nitrososphaeraceae</taxon>
        <taxon>Nitrososphaera</taxon>
    </lineage>
</organism>
<dbReference type="BioCyc" id="CNIT1237085:G1324-909-MONOMER"/>
<dbReference type="Proteomes" id="UP000008037">
    <property type="component" value="Chromosome"/>
</dbReference>
<name>K0IGA5_NITGG</name>